<gene>
    <name evidence="3" type="ORF">METBISCDRAFT_13217</name>
</gene>
<dbReference type="PANTHER" id="PTHR22957:SF27">
    <property type="entry name" value="TBC1 DOMAIN FAMILY MEMBER 13"/>
    <property type="match status" value="1"/>
</dbReference>
<dbReference type="Gene3D" id="1.10.472.80">
    <property type="entry name" value="Ypt/Rab-GAP domain of gyp1p, domain 3"/>
    <property type="match status" value="1"/>
</dbReference>
<dbReference type="AlphaFoldDB" id="A0A4V1J3G0"/>
<name>A0A4V1J3G0_9ASCO</name>
<dbReference type="EMBL" id="ML004436">
    <property type="protein sequence ID" value="RKP31929.1"/>
    <property type="molecule type" value="Genomic_DNA"/>
</dbReference>
<dbReference type="Proteomes" id="UP000268321">
    <property type="component" value="Unassembled WGS sequence"/>
</dbReference>
<dbReference type="PANTHER" id="PTHR22957">
    <property type="entry name" value="TBC1 DOMAIN FAMILY MEMBER GTPASE-ACTIVATING PROTEIN"/>
    <property type="match status" value="1"/>
</dbReference>
<dbReference type="PROSITE" id="PS50086">
    <property type="entry name" value="TBC_RABGAP"/>
    <property type="match status" value="1"/>
</dbReference>
<feature type="domain" description="Rab-GAP TBC" evidence="2">
    <location>
        <begin position="51"/>
        <end position="331"/>
    </location>
</feature>
<feature type="region of interest" description="Disordered" evidence="1">
    <location>
        <begin position="122"/>
        <end position="142"/>
    </location>
</feature>
<protein>
    <submittedName>
        <fullName evidence="3">RabGAP/TBC</fullName>
    </submittedName>
</protein>
<evidence type="ECO:0000256" key="1">
    <source>
        <dbReference type="SAM" id="MobiDB-lite"/>
    </source>
</evidence>
<dbReference type="SUPFAM" id="SSF47923">
    <property type="entry name" value="Ypt/Rab-GAP domain of gyp1p"/>
    <property type="match status" value="2"/>
</dbReference>
<dbReference type="SMART" id="SM00164">
    <property type="entry name" value="TBC"/>
    <property type="match status" value="1"/>
</dbReference>
<dbReference type="GO" id="GO:0006886">
    <property type="term" value="P:intracellular protein transport"/>
    <property type="evidence" value="ECO:0007669"/>
    <property type="project" value="TreeGrafter"/>
</dbReference>
<feature type="compositionally biased region" description="Polar residues" evidence="1">
    <location>
        <begin position="123"/>
        <end position="140"/>
    </location>
</feature>
<organism evidence="3 4">
    <name type="scientific">Metschnikowia bicuspidata</name>
    <dbReference type="NCBI Taxonomy" id="27322"/>
    <lineage>
        <taxon>Eukaryota</taxon>
        <taxon>Fungi</taxon>
        <taxon>Dikarya</taxon>
        <taxon>Ascomycota</taxon>
        <taxon>Saccharomycotina</taxon>
        <taxon>Pichiomycetes</taxon>
        <taxon>Metschnikowiaceae</taxon>
        <taxon>Metschnikowia</taxon>
    </lineage>
</organism>
<evidence type="ECO:0000313" key="4">
    <source>
        <dbReference type="Proteomes" id="UP000268321"/>
    </source>
</evidence>
<reference evidence="4" key="1">
    <citation type="journal article" date="2018" name="Nat. Microbiol.">
        <title>Leveraging single-cell genomics to expand the fungal tree of life.</title>
        <authorList>
            <person name="Ahrendt S.R."/>
            <person name="Quandt C.A."/>
            <person name="Ciobanu D."/>
            <person name="Clum A."/>
            <person name="Salamov A."/>
            <person name="Andreopoulos B."/>
            <person name="Cheng J.F."/>
            <person name="Woyke T."/>
            <person name="Pelin A."/>
            <person name="Henrissat B."/>
            <person name="Reynolds N.K."/>
            <person name="Benny G.L."/>
            <person name="Smith M.E."/>
            <person name="James T.Y."/>
            <person name="Grigoriev I.V."/>
        </authorList>
    </citation>
    <scope>NUCLEOTIDE SEQUENCE [LARGE SCALE GENOMIC DNA]</scope>
    <source>
        <strain evidence="4">Baker2002</strain>
    </source>
</reference>
<dbReference type="GO" id="GO:0005096">
    <property type="term" value="F:GTPase activator activity"/>
    <property type="evidence" value="ECO:0007669"/>
    <property type="project" value="TreeGrafter"/>
</dbReference>
<dbReference type="InterPro" id="IPR035969">
    <property type="entry name" value="Rab-GAP_TBC_sf"/>
</dbReference>
<accession>A0A4V1J3G0</accession>
<dbReference type="Pfam" id="PF00566">
    <property type="entry name" value="RabGAP-TBC"/>
    <property type="match status" value="1"/>
</dbReference>
<evidence type="ECO:0000259" key="2">
    <source>
        <dbReference type="PROSITE" id="PS50086"/>
    </source>
</evidence>
<evidence type="ECO:0000313" key="3">
    <source>
        <dbReference type="EMBL" id="RKP31929.1"/>
    </source>
</evidence>
<dbReference type="InterPro" id="IPR000195">
    <property type="entry name" value="Rab-GAP-TBC_dom"/>
</dbReference>
<dbReference type="OrthoDB" id="27140at2759"/>
<proteinExistence type="predicted"/>
<dbReference type="Gene3D" id="1.10.8.270">
    <property type="entry name" value="putative rabgap domain of human tbc1 domain family member 14 like domains"/>
    <property type="match status" value="1"/>
</dbReference>
<keyword evidence="4" id="KW-1185">Reference proteome</keyword>
<sequence>MSSESAIISKVLLTIEQYKGSLSAFCCSILLNEYNRKCDTFSRLFAWKSCLLTETLNIPSWELKLSASRAVYHLLKRNPEMAVPWSRLDADNEFYMAPAGRGTPHSSTRPLLRIQNVADDPLSSHSAPILGSTSGDSSGRTQDDGEMIDAIIFDVQRLFPGEAFFHDGSSAAHAAKRLLMTVLYTWCKCNPNVGYKQGIHEILGLVYLNMHRESVAVPCTEEYTADDRQILSLYNIQYLEHDVFALFNRFMVSSGVACTFYETEARLMRSIESFNGLLMKVDQVIHYNLITKLRLELPLWAIRFFRLLLLRELGNDLDVPALLWDMFVAAELTKPVGQTHLADLVICVTVTLLIHLKTELMLCDFSEALLLLLHYPISTKMNLYPDFMWQVFKDAYHLYLIRDKDLKLYEYGLKLNKMYNSRIRLNVSGSAMPSQSPKSSMDLPTLADTRVAKMHFEKDRLEMRLKKKAQEILR</sequence>